<dbReference type="PANTHER" id="PTHR18849:SF0">
    <property type="entry name" value="CILIA- AND FLAGELLA-ASSOCIATED PROTEIN 410-RELATED"/>
    <property type="match status" value="1"/>
</dbReference>
<keyword evidence="4" id="KW-1185">Reference proteome</keyword>
<gene>
    <name evidence="3" type="ORF">FNF29_03528</name>
</gene>
<comment type="caution">
    <text evidence="3">The sequence shown here is derived from an EMBL/GenBank/DDBJ whole genome shotgun (WGS) entry which is preliminary data.</text>
</comment>
<dbReference type="SUPFAM" id="SSF52058">
    <property type="entry name" value="L domain-like"/>
    <property type="match status" value="1"/>
</dbReference>
<evidence type="ECO:0000256" key="1">
    <source>
        <dbReference type="ARBA" id="ARBA00022614"/>
    </source>
</evidence>
<dbReference type="Proteomes" id="UP000323011">
    <property type="component" value="Unassembled WGS sequence"/>
</dbReference>
<dbReference type="InterPro" id="IPR001611">
    <property type="entry name" value="Leu-rich_rpt"/>
</dbReference>
<keyword evidence="1" id="KW-0433">Leucine-rich repeat</keyword>
<protein>
    <recommendedName>
        <fullName evidence="5">U2A'/phosphoprotein 32 family A C-terminal domain-containing protein</fullName>
    </recommendedName>
</protein>
<dbReference type="EMBL" id="VLTN01000018">
    <property type="protein sequence ID" value="KAA0153008.1"/>
    <property type="molecule type" value="Genomic_DNA"/>
</dbReference>
<evidence type="ECO:0008006" key="5">
    <source>
        <dbReference type="Google" id="ProtNLM"/>
    </source>
</evidence>
<proteinExistence type="predicted"/>
<name>A0A5A8CJG4_CAFRO</name>
<dbReference type="PROSITE" id="PS51450">
    <property type="entry name" value="LRR"/>
    <property type="match status" value="1"/>
</dbReference>
<dbReference type="PANTHER" id="PTHR18849">
    <property type="entry name" value="LEUCINE RICH REPEAT PROTEIN"/>
    <property type="match status" value="1"/>
</dbReference>
<evidence type="ECO:0000313" key="4">
    <source>
        <dbReference type="Proteomes" id="UP000323011"/>
    </source>
</evidence>
<dbReference type="Pfam" id="PF14580">
    <property type="entry name" value="LRR_9"/>
    <property type="match status" value="1"/>
</dbReference>
<reference evidence="3 4" key="1">
    <citation type="submission" date="2019-07" db="EMBL/GenBank/DDBJ databases">
        <title>Genomes of Cafeteria roenbergensis.</title>
        <authorList>
            <person name="Fischer M.G."/>
            <person name="Hackl T."/>
            <person name="Roman M."/>
        </authorList>
    </citation>
    <scope>NUCLEOTIDE SEQUENCE [LARGE SCALE GENOMIC DNA]</scope>
    <source>
        <strain evidence="3 4">BVI</strain>
    </source>
</reference>
<keyword evidence="2" id="KW-0677">Repeat</keyword>
<organism evidence="3 4">
    <name type="scientific">Cafeteria roenbergensis</name>
    <name type="common">Marine flagellate</name>
    <dbReference type="NCBI Taxonomy" id="33653"/>
    <lineage>
        <taxon>Eukaryota</taxon>
        <taxon>Sar</taxon>
        <taxon>Stramenopiles</taxon>
        <taxon>Bigyra</taxon>
        <taxon>Opalozoa</taxon>
        <taxon>Bicosoecida</taxon>
        <taxon>Cafeteriaceae</taxon>
        <taxon>Cafeteria</taxon>
    </lineage>
</organism>
<accession>A0A5A8CJG4</accession>
<dbReference type="Gene3D" id="3.80.10.10">
    <property type="entry name" value="Ribonuclease Inhibitor"/>
    <property type="match status" value="1"/>
</dbReference>
<evidence type="ECO:0000256" key="2">
    <source>
        <dbReference type="ARBA" id="ARBA00022737"/>
    </source>
</evidence>
<evidence type="ECO:0000313" key="3">
    <source>
        <dbReference type="EMBL" id="KAA0153008.1"/>
    </source>
</evidence>
<dbReference type="InterPro" id="IPR032675">
    <property type="entry name" value="LRR_dom_sf"/>
</dbReference>
<dbReference type="AlphaFoldDB" id="A0A5A8CJG4"/>
<sequence>MLVDATGQDDLSQVRQVEIIFTQAAVVPAEAMAELPRLQSLTLIDTGLTSIGSIGPSSSCGLQPVSGTLMRLCVTEQKRFRTVGSLRLPVCRDLLLNANGIESLGDLSGCPRVQRLWLWSNRLTSLAGIGGMAELKELWVQDNRLTSLHGLEGLPSLQAVNAAANPISTLADLDRLAILPELRSLALQDAHFGACPVSAARGYRDLVVLALPRLRQLDGVAVTAHARDGAVAKMAGRSAGFAREVHACLATHEQQVSDAQSRISSAAASLAASGDELSASLASLEAAVRKGVAAVAAEADRQWRIRQAAKEVAAREIADAAAGHAAECRRRQALLLQRARTETTLFDWLGRDAEAVEEAAAEAQVAVAGSAGELVVAAASAHSPEFRSVSSAIRAAAAADARWPLPPWVTWAAKVARPGLVAGRGGAVPDEPTPAWLVGSLRGLLAAAGARTGGPAAASEGVVVASSLEAAMTVVGGMAAEELAAMSGGQPATADLAGRLRVPALAVMTGSGRGLWEGMRARSGEPVAVDAAAMPELFREHEALPGCARSLDSAFLVRTSLGGGAEELVGALAAGAIAGSAEGHAAALLEPELVFVACRVAADSPVRAAAEEAGLGEQLEQGAKQVLASLEAVSTAAVTARVTAVARRHGDEEDALDLISTALRRGAVAMAAGKDPDAGAAAQLAAAQAAAADARTSDARHAISGAKASQDAMLRAAARASGLH</sequence>